<dbReference type="PANTHER" id="PTHR30619">
    <property type="entry name" value="DNA INTERNALIZATION/COMPETENCE PROTEIN COMEC/REC2"/>
    <property type="match status" value="1"/>
</dbReference>
<keyword evidence="2" id="KW-1003">Cell membrane</keyword>
<dbReference type="InterPro" id="IPR035681">
    <property type="entry name" value="ComA-like_MBL"/>
</dbReference>
<dbReference type="InterPro" id="IPR025405">
    <property type="entry name" value="DUF4131"/>
</dbReference>
<evidence type="ECO:0000256" key="4">
    <source>
        <dbReference type="ARBA" id="ARBA00022989"/>
    </source>
</evidence>
<feature type="transmembrane region" description="Helical" evidence="6">
    <location>
        <begin position="418"/>
        <end position="439"/>
    </location>
</feature>
<name>A0A0K8QR03_9GAMM</name>
<dbReference type="InterPro" id="IPR001279">
    <property type="entry name" value="Metallo-B-lactamas"/>
</dbReference>
<evidence type="ECO:0000259" key="7">
    <source>
        <dbReference type="SMART" id="SM00849"/>
    </source>
</evidence>
<dbReference type="Pfam" id="PF13567">
    <property type="entry name" value="DUF4131"/>
    <property type="match status" value="1"/>
</dbReference>
<dbReference type="SMART" id="SM00849">
    <property type="entry name" value="Lactamase_B"/>
    <property type="match status" value="1"/>
</dbReference>
<dbReference type="EMBL" id="DF970255">
    <property type="protein sequence ID" value="GAP67305.1"/>
    <property type="molecule type" value="Genomic_DNA"/>
</dbReference>
<dbReference type="Pfam" id="PF00753">
    <property type="entry name" value="Lactamase_B"/>
    <property type="match status" value="1"/>
</dbReference>
<keyword evidence="3 6" id="KW-0812">Transmembrane</keyword>
<dbReference type="OrthoDB" id="9761531at2"/>
<proteinExistence type="predicted"/>
<dbReference type="Proteomes" id="UP000253740">
    <property type="component" value="Unassembled WGS sequence"/>
</dbReference>
<dbReference type="PANTHER" id="PTHR30619:SF1">
    <property type="entry name" value="RECOMBINATION PROTEIN 2"/>
    <property type="match status" value="1"/>
</dbReference>
<evidence type="ECO:0000256" key="2">
    <source>
        <dbReference type="ARBA" id="ARBA00022475"/>
    </source>
</evidence>
<evidence type="ECO:0000256" key="5">
    <source>
        <dbReference type="ARBA" id="ARBA00023136"/>
    </source>
</evidence>
<dbReference type="CDD" id="cd07731">
    <property type="entry name" value="ComA-like_MBL-fold"/>
    <property type="match status" value="1"/>
</dbReference>
<dbReference type="GO" id="GO:0005886">
    <property type="term" value="C:plasma membrane"/>
    <property type="evidence" value="ECO:0007669"/>
    <property type="project" value="UniProtKB-SubCell"/>
</dbReference>
<evidence type="ECO:0000256" key="6">
    <source>
        <dbReference type="SAM" id="Phobius"/>
    </source>
</evidence>
<feature type="transmembrane region" description="Helical" evidence="6">
    <location>
        <begin position="12"/>
        <end position="30"/>
    </location>
</feature>
<dbReference type="InterPro" id="IPR052159">
    <property type="entry name" value="Competence_DNA_uptake"/>
</dbReference>
<dbReference type="GO" id="GO:0030420">
    <property type="term" value="P:establishment of competence for transformation"/>
    <property type="evidence" value="ECO:0007669"/>
    <property type="project" value="InterPro"/>
</dbReference>
<dbReference type="InterPro" id="IPR004477">
    <property type="entry name" value="ComEC_N"/>
</dbReference>
<dbReference type="NCBIfam" id="TIGR00360">
    <property type="entry name" value="ComEC_N-term"/>
    <property type="match status" value="1"/>
</dbReference>
<dbReference type="NCBIfam" id="TIGR00361">
    <property type="entry name" value="ComEC_Rec2"/>
    <property type="match status" value="1"/>
</dbReference>
<evidence type="ECO:0000313" key="8">
    <source>
        <dbReference type="EMBL" id="GAP67305.1"/>
    </source>
</evidence>
<dbReference type="AlphaFoldDB" id="A0A0K8QR03"/>
<feature type="transmembrane region" description="Helical" evidence="6">
    <location>
        <begin position="475"/>
        <end position="496"/>
    </location>
</feature>
<comment type="subcellular location">
    <subcellularLocation>
        <location evidence="1">Cell membrane</location>
        <topology evidence="1">Multi-pass membrane protein</topology>
    </subcellularLocation>
</comment>
<accession>A0A0K8QR03</accession>
<feature type="transmembrane region" description="Helical" evidence="6">
    <location>
        <begin position="446"/>
        <end position="463"/>
    </location>
</feature>
<sequence length="777" mass="81101">MTAPGQGRPSSHAPPGGLAAGVALLAGVLAVQALPALPPRAVDVIAILLAPLLAWRRPRLLWPAIVVAGFGWAALRADLALDARLPRALEGRDVDVIGAIDDLPRAGAHETRFELRVTSAALDGAPLPLRGLVRLAWYGGAPALAPCERWALRVRLKRPRGLIDPGGFDGERHALERGIVAVGYVRDDGAHRRLGESPCVDRLRARLAAAIAAALPEDAPTARLLQALAVGDQRGLDDADWSVLRATGTGHLIAISGLHVGLAGVLAAWLVRGLWRLWPALGERLPRPRAEAPAALLAACAYGALAGLGLPTLRTLLMIGVVALARLSRRAPGAAHTLGLALAAILLADPLAVLSAGFWLSFVGVAFLVLVIGRAPRGWRGLVHELGAAQGVMAVALLPLGVWFFGQSSLVGPLANLVAMPFVSFVIVPLTLLATALLLPLPALGVPLLHLAAALLRAQWWLLERMAAWPCAHGYFPEPGLAAFALASLGALWLLLPRGMPARALGALLFLPLLWPRAALPPPGGFEAVVLDVGQGLSVLVRTRGHALLFDAGARYASGFDLGAAVAVPALHALGVRGLDALVVSHGDNDHAGGAPAVAAAFPQARLLGGEPARGVLPLAPCRAGQAWTWDGVRFRMLYPREPGTRTGNDGACVLLVEGGGGRLLLPSDVDASVEPGIAAAVGDGPPLVLVVPHHGSRSSSSAPFLAALRPAWAIVSAGWRNRFGHPHPEVSARYAAAGVPLLDTAWAGAVRVRFPADAPPRPPESWRAQSRRYWRE</sequence>
<dbReference type="InterPro" id="IPR036866">
    <property type="entry name" value="RibonucZ/Hydroxyglut_hydro"/>
</dbReference>
<dbReference type="InterPro" id="IPR004797">
    <property type="entry name" value="Competence_ComEC/Rec2"/>
</dbReference>
<reference evidence="8" key="1">
    <citation type="submission" date="2015-08" db="EMBL/GenBank/DDBJ databases">
        <title>Complete DNA Sequence of Pseudomonas syringae pv. actinidiae, the Causal Agent of Kiwifruit Canker Disease.</title>
        <authorList>
            <person name="Rikkerink E.H.A."/>
            <person name="Fineran P.C."/>
        </authorList>
    </citation>
    <scope>NUCLEOTIDE SEQUENCE</scope>
    <source>
        <strain evidence="8">SkMP5</strain>
    </source>
</reference>
<dbReference type="SUPFAM" id="SSF56281">
    <property type="entry name" value="Metallo-hydrolase/oxidoreductase"/>
    <property type="match status" value="1"/>
</dbReference>
<keyword evidence="9" id="KW-1185">Reference proteome</keyword>
<protein>
    <submittedName>
        <fullName evidence="8">DNA internalization-related competence protein ComEC/Rec2</fullName>
    </submittedName>
</protein>
<gene>
    <name evidence="8" type="ORF">MBSD_n2626</name>
</gene>
<organism evidence="8">
    <name type="scientific">Mizugakiibacter sediminis</name>
    <dbReference type="NCBI Taxonomy" id="1475481"/>
    <lineage>
        <taxon>Bacteria</taxon>
        <taxon>Pseudomonadati</taxon>
        <taxon>Pseudomonadota</taxon>
        <taxon>Gammaproteobacteria</taxon>
        <taxon>Lysobacterales</taxon>
        <taxon>Rhodanobacteraceae</taxon>
        <taxon>Mizugakiibacter</taxon>
    </lineage>
</organism>
<keyword evidence="4 6" id="KW-1133">Transmembrane helix</keyword>
<evidence type="ECO:0000256" key="1">
    <source>
        <dbReference type="ARBA" id="ARBA00004651"/>
    </source>
</evidence>
<feature type="domain" description="Metallo-beta-lactamase" evidence="7">
    <location>
        <begin position="535"/>
        <end position="720"/>
    </location>
</feature>
<dbReference type="STRING" id="1475481.GCA_000953855_02677"/>
<evidence type="ECO:0000256" key="3">
    <source>
        <dbReference type="ARBA" id="ARBA00022692"/>
    </source>
</evidence>
<evidence type="ECO:0000313" key="9">
    <source>
        <dbReference type="Proteomes" id="UP000253740"/>
    </source>
</evidence>
<dbReference type="Pfam" id="PF03772">
    <property type="entry name" value="Competence"/>
    <property type="match status" value="1"/>
</dbReference>
<feature type="transmembrane region" description="Helical" evidence="6">
    <location>
        <begin position="354"/>
        <end position="374"/>
    </location>
</feature>
<feature type="transmembrane region" description="Helical" evidence="6">
    <location>
        <begin position="295"/>
        <end position="324"/>
    </location>
</feature>
<feature type="transmembrane region" description="Helical" evidence="6">
    <location>
        <begin position="252"/>
        <end position="275"/>
    </location>
</feature>
<dbReference type="Gene3D" id="3.60.15.10">
    <property type="entry name" value="Ribonuclease Z/Hydroxyacylglutathione hydrolase-like"/>
    <property type="match status" value="1"/>
</dbReference>
<keyword evidence="5 6" id="KW-0472">Membrane</keyword>
<feature type="transmembrane region" description="Helical" evidence="6">
    <location>
        <begin position="386"/>
        <end position="406"/>
    </location>
</feature>
<dbReference type="RefSeq" id="WP_062537854.1">
    <property type="nucleotide sequence ID" value="NZ_DF970255.1"/>
</dbReference>